<gene>
    <name evidence="1" type="ORF">Glove_428g17</name>
</gene>
<reference evidence="1 2" key="1">
    <citation type="submission" date="2018-08" db="EMBL/GenBank/DDBJ databases">
        <title>Genome and evolution of the arbuscular mycorrhizal fungus Diversispora epigaea (formerly Glomus versiforme) and its bacterial endosymbionts.</title>
        <authorList>
            <person name="Sun X."/>
            <person name="Fei Z."/>
            <person name="Harrison M."/>
        </authorList>
    </citation>
    <scope>NUCLEOTIDE SEQUENCE [LARGE SCALE GENOMIC DNA]</scope>
    <source>
        <strain evidence="1 2">IT104</strain>
    </source>
</reference>
<proteinExistence type="predicted"/>
<accession>A0A397GTI6</accession>
<organism evidence="1 2">
    <name type="scientific">Diversispora epigaea</name>
    <dbReference type="NCBI Taxonomy" id="1348612"/>
    <lineage>
        <taxon>Eukaryota</taxon>
        <taxon>Fungi</taxon>
        <taxon>Fungi incertae sedis</taxon>
        <taxon>Mucoromycota</taxon>
        <taxon>Glomeromycotina</taxon>
        <taxon>Glomeromycetes</taxon>
        <taxon>Diversisporales</taxon>
        <taxon>Diversisporaceae</taxon>
        <taxon>Diversispora</taxon>
    </lineage>
</organism>
<dbReference type="EMBL" id="PQFF01000379">
    <property type="protein sequence ID" value="RHZ54342.1"/>
    <property type="molecule type" value="Genomic_DNA"/>
</dbReference>
<protein>
    <submittedName>
        <fullName evidence="1">Uncharacterized protein</fullName>
    </submittedName>
</protein>
<dbReference type="AlphaFoldDB" id="A0A397GTI6"/>
<sequence length="197" mass="23403">MDGKIIQSPLNGSLLKLYHERNTWKPRKKKRDIQSINSKTIYTMPPRAINAQTMLQFKQDLINIGAHTIKQIDCPYNLSDPWEESVSTVLQHLKTMQKKNRIMNLVYGYYLEKLIQLVVTPRSKWQEYIDFREVTNSYYYYLGATRIYQLFKHDLTQIYKMLHLTFNALSRMKVSNFQELTHYLQSIEEVVNTVSLS</sequence>
<name>A0A397GTI6_9GLOM</name>
<comment type="caution">
    <text evidence="1">The sequence shown here is derived from an EMBL/GenBank/DDBJ whole genome shotgun (WGS) entry which is preliminary data.</text>
</comment>
<dbReference type="OrthoDB" id="2333764at2759"/>
<evidence type="ECO:0000313" key="2">
    <source>
        <dbReference type="Proteomes" id="UP000266861"/>
    </source>
</evidence>
<keyword evidence="2" id="KW-1185">Reference proteome</keyword>
<evidence type="ECO:0000313" key="1">
    <source>
        <dbReference type="EMBL" id="RHZ54342.1"/>
    </source>
</evidence>
<dbReference type="Proteomes" id="UP000266861">
    <property type="component" value="Unassembled WGS sequence"/>
</dbReference>